<dbReference type="Proteomes" id="UP000092154">
    <property type="component" value="Unassembled WGS sequence"/>
</dbReference>
<reference evidence="4 5" key="1">
    <citation type="submission" date="2016-06" db="EMBL/GenBank/DDBJ databases">
        <title>Comparative genomics of the ectomycorrhizal sister species Rhizopogon vinicolor and Rhizopogon vesiculosus (Basidiomycota: Boletales) reveals a divergence of the mating type B locus.</title>
        <authorList>
            <consortium name="DOE Joint Genome Institute"/>
            <person name="Mujic A.B."/>
            <person name="Kuo A."/>
            <person name="Tritt A."/>
            <person name="Lipzen A."/>
            <person name="Chen C."/>
            <person name="Johnson J."/>
            <person name="Sharma A."/>
            <person name="Barry K."/>
            <person name="Grigoriev I.V."/>
            <person name="Spatafora J.W."/>
        </authorList>
    </citation>
    <scope>NUCLEOTIDE SEQUENCE [LARGE SCALE GENOMIC DNA]</scope>
    <source>
        <strain evidence="4 5">AM-OR11-026</strain>
    </source>
</reference>
<proteinExistence type="predicted"/>
<dbReference type="AlphaFoldDB" id="A0A1B7MKU0"/>
<accession>A0A1B7MKU0</accession>
<sequence>MAGVRKSAVVSCSGKDERSENVREKSTVKTLDSRDRSFFSREHTRRRTTGYPFATLAYQLATNFSSVRDDVNSAICENPALLDPDKSLHDQMEALFIQPLRKLRFRLRDCPPPVFAVDALDECTSETGVTDPISLLGRALCEPDVPMVHILLRISKKPFRKGYTLKCARYQ</sequence>
<evidence type="ECO:0000256" key="2">
    <source>
        <dbReference type="SAM" id="MobiDB-lite"/>
    </source>
</evidence>
<dbReference type="EMBL" id="KV448809">
    <property type="protein sequence ID" value="OAX33228.1"/>
    <property type="molecule type" value="Genomic_DNA"/>
</dbReference>
<feature type="region of interest" description="Disordered" evidence="2">
    <location>
        <begin position="1"/>
        <end position="27"/>
    </location>
</feature>
<feature type="compositionally biased region" description="Basic and acidic residues" evidence="2">
    <location>
        <begin position="14"/>
        <end position="27"/>
    </location>
</feature>
<dbReference type="InterPro" id="IPR056884">
    <property type="entry name" value="NPHP3-like_N"/>
</dbReference>
<protein>
    <recommendedName>
        <fullName evidence="3">Nephrocystin 3-like N-terminal domain-containing protein</fullName>
    </recommendedName>
</protein>
<name>A0A1B7MKU0_9AGAM</name>
<evidence type="ECO:0000259" key="3">
    <source>
        <dbReference type="Pfam" id="PF24883"/>
    </source>
</evidence>
<organism evidence="4 5">
    <name type="scientific">Rhizopogon vinicolor AM-OR11-026</name>
    <dbReference type="NCBI Taxonomy" id="1314800"/>
    <lineage>
        <taxon>Eukaryota</taxon>
        <taxon>Fungi</taxon>
        <taxon>Dikarya</taxon>
        <taxon>Basidiomycota</taxon>
        <taxon>Agaricomycotina</taxon>
        <taxon>Agaricomycetes</taxon>
        <taxon>Agaricomycetidae</taxon>
        <taxon>Boletales</taxon>
        <taxon>Suillineae</taxon>
        <taxon>Rhizopogonaceae</taxon>
        <taxon>Rhizopogon</taxon>
    </lineage>
</organism>
<evidence type="ECO:0000313" key="4">
    <source>
        <dbReference type="EMBL" id="OAX33228.1"/>
    </source>
</evidence>
<dbReference type="InParanoid" id="A0A1B7MKU0"/>
<evidence type="ECO:0000313" key="5">
    <source>
        <dbReference type="Proteomes" id="UP000092154"/>
    </source>
</evidence>
<feature type="domain" description="Nephrocystin 3-like N-terminal" evidence="3">
    <location>
        <begin position="37"/>
        <end position="143"/>
    </location>
</feature>
<keyword evidence="5" id="KW-1185">Reference proteome</keyword>
<dbReference type="Pfam" id="PF24883">
    <property type="entry name" value="NPHP3_N"/>
    <property type="match status" value="1"/>
</dbReference>
<evidence type="ECO:0000256" key="1">
    <source>
        <dbReference type="ARBA" id="ARBA00022737"/>
    </source>
</evidence>
<dbReference type="OrthoDB" id="5967843at2759"/>
<gene>
    <name evidence="4" type="ORF">K503DRAFT_538037</name>
</gene>
<keyword evidence="1" id="KW-0677">Repeat</keyword>